<accession>A0AAW4L106</accession>
<organism evidence="2 3">
    <name type="scientific">Geoanaerobacter pelophilus</name>
    <dbReference type="NCBI Taxonomy" id="60036"/>
    <lineage>
        <taxon>Bacteria</taxon>
        <taxon>Pseudomonadati</taxon>
        <taxon>Thermodesulfobacteriota</taxon>
        <taxon>Desulfuromonadia</taxon>
        <taxon>Geobacterales</taxon>
        <taxon>Geobacteraceae</taxon>
        <taxon>Geoanaerobacter</taxon>
    </lineage>
</organism>
<dbReference type="CDD" id="cd03133">
    <property type="entry name" value="GATase1_ES1"/>
    <property type="match status" value="1"/>
</dbReference>
<dbReference type="GO" id="GO:0016829">
    <property type="term" value="F:lyase activity"/>
    <property type="evidence" value="ECO:0007669"/>
    <property type="project" value="UniProtKB-KW"/>
</dbReference>
<evidence type="ECO:0000313" key="3">
    <source>
        <dbReference type="Proteomes" id="UP000811899"/>
    </source>
</evidence>
<dbReference type="SUPFAM" id="SSF52317">
    <property type="entry name" value="Class I glutamine amidotransferase-like"/>
    <property type="match status" value="1"/>
</dbReference>
<keyword evidence="3" id="KW-1185">Reference proteome</keyword>
<dbReference type="PIRSF" id="PIRSF006320">
    <property type="entry name" value="Elb2"/>
    <property type="match status" value="1"/>
</dbReference>
<protein>
    <submittedName>
        <fullName evidence="2">Isoprenoid biosynthesis glyoxalase ElbB</fullName>
        <ecNumber evidence="2">4.2.1.-</ecNumber>
    </submittedName>
</protein>
<dbReference type="InterPro" id="IPR029062">
    <property type="entry name" value="Class_I_gatase-like"/>
</dbReference>
<proteinExistence type="predicted"/>
<evidence type="ECO:0000259" key="1">
    <source>
        <dbReference type="Pfam" id="PF01965"/>
    </source>
</evidence>
<dbReference type="NCBIfam" id="NF008747">
    <property type="entry name" value="PRK11780.1"/>
    <property type="match status" value="1"/>
</dbReference>
<dbReference type="PANTHER" id="PTHR10224">
    <property type="entry name" value="ES1 PROTEIN HOMOLOG, MITOCHONDRIAL"/>
    <property type="match status" value="1"/>
</dbReference>
<dbReference type="PANTHER" id="PTHR10224:SF12">
    <property type="entry name" value="GLYOXALASE ELBB"/>
    <property type="match status" value="1"/>
</dbReference>
<dbReference type="EC" id="4.2.1.-" evidence="2"/>
<dbReference type="Pfam" id="PF01965">
    <property type="entry name" value="DJ-1_PfpI"/>
    <property type="match status" value="1"/>
</dbReference>
<keyword evidence="2" id="KW-0456">Lyase</keyword>
<dbReference type="RefSeq" id="WP_214170625.1">
    <property type="nucleotide sequence ID" value="NZ_JAHCVJ010000002.1"/>
</dbReference>
<dbReference type="Gene3D" id="3.40.50.880">
    <property type="match status" value="1"/>
</dbReference>
<comment type="caution">
    <text evidence="2">The sequence shown here is derived from an EMBL/GenBank/DDBJ whole genome shotgun (WGS) entry which is preliminary data.</text>
</comment>
<sequence>MKKRIGVVLSGCGVFDGSEIHEAVCTLLAINRNGAESICMAPDMELSEVNHLTGNETGAKRNVLVESARIARGKIKNIAEVKAADLDAVIFPGGFGAAKNLCTFAFKGPEATIQADVARLLKEMVAAKKPIGAICIAPALIAATLGKEYAPKVTIGNDSGTASAINQTGSSHVDCPVTEFVVDRENKIVSTPAYMLASNIAEAADGIEKAVKAVIDLI</sequence>
<dbReference type="AlphaFoldDB" id="A0AAW4L106"/>
<feature type="domain" description="DJ-1/PfpI" evidence="1">
    <location>
        <begin position="15"/>
        <end position="144"/>
    </location>
</feature>
<gene>
    <name evidence="2" type="primary">elbB</name>
    <name evidence="2" type="ORF">KI809_05960</name>
</gene>
<name>A0AAW4L106_9BACT</name>
<dbReference type="InterPro" id="IPR002818">
    <property type="entry name" value="DJ-1/PfpI"/>
</dbReference>
<evidence type="ECO:0000313" key="2">
    <source>
        <dbReference type="EMBL" id="MBT0663842.1"/>
    </source>
</evidence>
<reference evidence="2 3" key="1">
    <citation type="submission" date="2021-05" db="EMBL/GenBank/DDBJ databases">
        <title>The draft genome of Geobacter pelophilus DSM 12255.</title>
        <authorList>
            <person name="Xu Z."/>
            <person name="Masuda Y."/>
            <person name="Itoh H."/>
            <person name="Senoo K."/>
        </authorList>
    </citation>
    <scope>NUCLEOTIDE SEQUENCE [LARGE SCALE GENOMIC DNA]</scope>
    <source>
        <strain evidence="2 3">DSM 12255</strain>
    </source>
</reference>
<dbReference type="Proteomes" id="UP000811899">
    <property type="component" value="Unassembled WGS sequence"/>
</dbReference>
<dbReference type="InterPro" id="IPR026041">
    <property type="entry name" value="ElbB"/>
</dbReference>
<dbReference type="EMBL" id="JAHCVJ010000002">
    <property type="protein sequence ID" value="MBT0663842.1"/>
    <property type="molecule type" value="Genomic_DNA"/>
</dbReference>